<keyword evidence="11 12" id="KW-0472">Membrane</keyword>
<keyword evidence="3" id="KW-1003">Cell membrane</keyword>
<dbReference type="InterPro" id="IPR005804">
    <property type="entry name" value="FA_desaturase_dom"/>
</dbReference>
<dbReference type="CDD" id="cd03512">
    <property type="entry name" value="Alkane-hydroxylase"/>
    <property type="match status" value="1"/>
</dbReference>
<keyword evidence="6" id="KW-0479">Metal-binding</keyword>
<keyword evidence="10 14" id="KW-0503">Monooxygenase</keyword>
<dbReference type="PANTHER" id="PTHR38674">
    <property type="entry name" value="ALKANE 1-MONOOXYGENASE 1"/>
    <property type="match status" value="1"/>
</dbReference>
<dbReference type="Pfam" id="PF00487">
    <property type="entry name" value="FA_desaturase"/>
    <property type="match status" value="1"/>
</dbReference>
<comment type="caution">
    <text evidence="14">The sequence shown here is derived from an EMBL/GenBank/DDBJ whole genome shotgun (WGS) entry which is preliminary data.</text>
</comment>
<evidence type="ECO:0000256" key="6">
    <source>
        <dbReference type="ARBA" id="ARBA00022723"/>
    </source>
</evidence>
<organism evidence="14 15">
    <name type="scientific">Leptospira idonii</name>
    <dbReference type="NCBI Taxonomy" id="1193500"/>
    <lineage>
        <taxon>Bacteria</taxon>
        <taxon>Pseudomonadati</taxon>
        <taxon>Spirochaetota</taxon>
        <taxon>Spirochaetia</taxon>
        <taxon>Leptospirales</taxon>
        <taxon>Leptospiraceae</taxon>
        <taxon>Leptospira</taxon>
    </lineage>
</organism>
<dbReference type="RefSeq" id="WP_135760822.1">
    <property type="nucleotide sequence ID" value="NZ_RQHW01000047.1"/>
</dbReference>
<evidence type="ECO:0000256" key="5">
    <source>
        <dbReference type="ARBA" id="ARBA00022692"/>
    </source>
</evidence>
<evidence type="ECO:0000256" key="11">
    <source>
        <dbReference type="ARBA" id="ARBA00023136"/>
    </source>
</evidence>
<name>A0A4R9LXJ7_9LEPT</name>
<keyword evidence="8" id="KW-0560">Oxidoreductase</keyword>
<keyword evidence="5 12" id="KW-0812">Transmembrane</keyword>
<accession>A0A4R9LXJ7</accession>
<dbReference type="OrthoDB" id="9807864at2"/>
<evidence type="ECO:0000256" key="8">
    <source>
        <dbReference type="ARBA" id="ARBA00023002"/>
    </source>
</evidence>
<comment type="similarity">
    <text evidence="2">Belongs to the fatty acid desaturase type 1 family. AlkB subfamily.</text>
</comment>
<evidence type="ECO:0000313" key="15">
    <source>
        <dbReference type="Proteomes" id="UP000298058"/>
    </source>
</evidence>
<evidence type="ECO:0000256" key="2">
    <source>
        <dbReference type="ARBA" id="ARBA00010823"/>
    </source>
</evidence>
<feature type="domain" description="Fatty acid desaturase" evidence="13">
    <location>
        <begin position="100"/>
        <end position="332"/>
    </location>
</feature>
<evidence type="ECO:0000256" key="9">
    <source>
        <dbReference type="ARBA" id="ARBA00023004"/>
    </source>
</evidence>
<sequence>MKKLSFLIAFILPITSVCGFYLGTYWNLLTPFFVFVLLPVLDLAVGKDESNPEEIYFLQLQKEDYYKIITFLWTFVQTCFLIWALYVVAVSDLGTLDAILFTASVGLVTGGIGITVAHELGHKNSRVEQFLSKLLLLQVSYLHFYIEHNRGHHVNVATEEDPASSKENESFYRFYPRTVVGSYLSAWRLESVRLNRSGLSFFHYKNEMIQFTFFQFIGIALIFCFSWALQETIVWEGFRSDVLRPVLFFLAQSVFGFSLLEAVNYVEHYGLQRKKQPSGKFERVMPIHSWNQNYFLSNAFLFQLQRHSDHHANAGRRYQTLRHYEEAPQLPFGYELMILIALVPPLWFKIVNPILEEWKSKSID</sequence>
<feature type="transmembrane region" description="Helical" evidence="12">
    <location>
        <begin position="98"/>
        <end position="117"/>
    </location>
</feature>
<reference evidence="14" key="1">
    <citation type="journal article" date="2019" name="PLoS Negl. Trop. Dis.">
        <title>Revisiting the worldwide diversity of Leptospira species in the environment.</title>
        <authorList>
            <person name="Vincent A.T."/>
            <person name="Schiettekatte O."/>
            <person name="Bourhy P."/>
            <person name="Veyrier F.J."/>
            <person name="Picardeau M."/>
        </authorList>
    </citation>
    <scope>NUCLEOTIDE SEQUENCE [LARGE SCALE GENOMIC DNA]</scope>
    <source>
        <strain evidence="14">201300427</strain>
    </source>
</reference>
<feature type="transmembrane region" description="Helical" evidence="12">
    <location>
        <begin position="211"/>
        <end position="230"/>
    </location>
</feature>
<evidence type="ECO:0000259" key="13">
    <source>
        <dbReference type="Pfam" id="PF00487"/>
    </source>
</evidence>
<proteinExistence type="inferred from homology"/>
<keyword evidence="4" id="KW-0997">Cell inner membrane</keyword>
<dbReference type="Proteomes" id="UP000298058">
    <property type="component" value="Unassembled WGS sequence"/>
</dbReference>
<dbReference type="InterPro" id="IPR033885">
    <property type="entry name" value="AlkB/XylM"/>
</dbReference>
<keyword evidence="9" id="KW-0408">Iron</keyword>
<evidence type="ECO:0000256" key="3">
    <source>
        <dbReference type="ARBA" id="ARBA00022475"/>
    </source>
</evidence>
<evidence type="ECO:0000256" key="4">
    <source>
        <dbReference type="ARBA" id="ARBA00022519"/>
    </source>
</evidence>
<dbReference type="PANTHER" id="PTHR38674:SF1">
    <property type="entry name" value="ALKANE 1-MONOOXYGENASE 1"/>
    <property type="match status" value="1"/>
</dbReference>
<dbReference type="EMBL" id="RQHW01000047">
    <property type="protein sequence ID" value="TGN18135.1"/>
    <property type="molecule type" value="Genomic_DNA"/>
</dbReference>
<dbReference type="GO" id="GO:0006629">
    <property type="term" value="P:lipid metabolic process"/>
    <property type="evidence" value="ECO:0007669"/>
    <property type="project" value="InterPro"/>
</dbReference>
<evidence type="ECO:0000256" key="12">
    <source>
        <dbReference type="SAM" id="Phobius"/>
    </source>
</evidence>
<gene>
    <name evidence="14" type="ORF">EHS15_12005</name>
</gene>
<dbReference type="GO" id="GO:0004497">
    <property type="term" value="F:monooxygenase activity"/>
    <property type="evidence" value="ECO:0007669"/>
    <property type="project" value="UniProtKB-KW"/>
</dbReference>
<evidence type="ECO:0000256" key="7">
    <source>
        <dbReference type="ARBA" id="ARBA00022989"/>
    </source>
</evidence>
<evidence type="ECO:0000256" key="10">
    <source>
        <dbReference type="ARBA" id="ARBA00023033"/>
    </source>
</evidence>
<dbReference type="GO" id="GO:0046872">
    <property type="term" value="F:metal ion binding"/>
    <property type="evidence" value="ECO:0007669"/>
    <property type="project" value="UniProtKB-KW"/>
</dbReference>
<keyword evidence="7 12" id="KW-1133">Transmembrane helix</keyword>
<evidence type="ECO:0000313" key="14">
    <source>
        <dbReference type="EMBL" id="TGN18135.1"/>
    </source>
</evidence>
<comment type="subcellular location">
    <subcellularLocation>
        <location evidence="1">Cell inner membrane</location>
        <topology evidence="1">Multi-pass membrane protein</topology>
    </subcellularLocation>
</comment>
<feature type="transmembrane region" description="Helical" evidence="12">
    <location>
        <begin position="65"/>
        <end position="86"/>
    </location>
</feature>
<evidence type="ECO:0000256" key="1">
    <source>
        <dbReference type="ARBA" id="ARBA00004429"/>
    </source>
</evidence>
<dbReference type="AlphaFoldDB" id="A0A4R9LXJ7"/>
<protein>
    <submittedName>
        <fullName evidence="14">Alkane 1-monooxygenase</fullName>
    </submittedName>
</protein>
<keyword evidence="15" id="KW-1185">Reference proteome</keyword>
<dbReference type="GO" id="GO:0005886">
    <property type="term" value="C:plasma membrane"/>
    <property type="evidence" value="ECO:0007669"/>
    <property type="project" value="UniProtKB-SubCell"/>
</dbReference>